<organism evidence="2 3">
    <name type="scientific">Discina gigas</name>
    <dbReference type="NCBI Taxonomy" id="1032678"/>
    <lineage>
        <taxon>Eukaryota</taxon>
        <taxon>Fungi</taxon>
        <taxon>Dikarya</taxon>
        <taxon>Ascomycota</taxon>
        <taxon>Pezizomycotina</taxon>
        <taxon>Pezizomycetes</taxon>
        <taxon>Pezizales</taxon>
        <taxon>Discinaceae</taxon>
        <taxon>Discina</taxon>
    </lineage>
</organism>
<evidence type="ECO:0000313" key="2">
    <source>
        <dbReference type="EMBL" id="KAL0639104.1"/>
    </source>
</evidence>
<feature type="region of interest" description="Disordered" evidence="1">
    <location>
        <begin position="570"/>
        <end position="630"/>
    </location>
</feature>
<dbReference type="InterPro" id="IPR018853">
    <property type="entry name" value="DUF2457"/>
</dbReference>
<proteinExistence type="predicted"/>
<name>A0ABR3GT56_9PEZI</name>
<evidence type="ECO:0000313" key="3">
    <source>
        <dbReference type="Proteomes" id="UP001447188"/>
    </source>
</evidence>
<sequence>MPDLRYNAFVPQLLLQMQNLLTSNASNPPSSCDEGFADEADEPPDYRSPSYPIRSDGEFAKHSVRHPAPSESLLTRALLTTPEFAPAGRIYRGNLKRGMSTDSTWSNISSSSTADLTSDGGMTSPSRCNTPSPPPPLFFAGFAGLLQGKKDQMGPGKLEVVGDRDDVVEGLSRRRCITFACSDKLAIQKPMFEGQSAVRPTSVEASGSNIASKRACVLKFVCGQRGDAEEKVSLRSPPRPAYGPRHHATFINQFTQTVPKPSTIAPASVSDRCSDFPDQKFYEFASSVDDRSDSWTNQPIDKSRLLKVDDLLKKELDIRKLSQEAEEEALEEEEAEQDLEDAALDGDDDDEGEDDEGSDDDQELDEDDYDEEDDQDALSGNESDNEEGFASDSDDDDDRFFNYGPMPIRMSTQLNRPLCCRNASESSIESMMKPRITPPLERRPRTPELPDSTDFVCGTFDEDKALEEAYVSCMEERKRSKHILTPQDIDPSFPTSDPEASDDEVSKSNESEAGFQFKTNWSGSSIEGNRRRGRGNEKILMRGKATSPAPMARVHSPAPIRRTTLAHSPAPVRRIQSPPPPKNRPTMNFQSQPGIYRTKSLPRIPGFLHRNGKSGRTILTGTSPTTSAGSHVIRRRGAIDIVKGLEKKRERRQRLCKGRDGDCRAGQGVEKMRELGLEICGKGKGRTQAQWVLSA</sequence>
<protein>
    <submittedName>
        <fullName evidence="2">Uncharacterized protein</fullName>
    </submittedName>
</protein>
<feature type="region of interest" description="Disordered" evidence="1">
    <location>
        <begin position="25"/>
        <end position="55"/>
    </location>
</feature>
<feature type="region of interest" description="Disordered" evidence="1">
    <location>
        <begin position="485"/>
        <end position="513"/>
    </location>
</feature>
<comment type="caution">
    <text evidence="2">The sequence shown here is derived from an EMBL/GenBank/DDBJ whole genome shotgun (WGS) entry which is preliminary data.</text>
</comment>
<reference evidence="2 3" key="1">
    <citation type="submission" date="2024-02" db="EMBL/GenBank/DDBJ databases">
        <title>Discinaceae phylogenomics.</title>
        <authorList>
            <person name="Dirks A.C."/>
            <person name="James T.Y."/>
        </authorList>
    </citation>
    <scope>NUCLEOTIDE SEQUENCE [LARGE SCALE GENOMIC DNA]</scope>
    <source>
        <strain evidence="2 3">ACD0624</strain>
    </source>
</reference>
<accession>A0ABR3GT56</accession>
<feature type="compositionally biased region" description="Polar residues" evidence="1">
    <location>
        <begin position="114"/>
        <end position="123"/>
    </location>
</feature>
<feature type="region of interest" description="Disordered" evidence="1">
    <location>
        <begin position="324"/>
        <end position="408"/>
    </location>
</feature>
<dbReference type="EMBL" id="JBBBZM010000014">
    <property type="protein sequence ID" value="KAL0639104.1"/>
    <property type="molecule type" value="Genomic_DNA"/>
</dbReference>
<feature type="compositionally biased region" description="Low complexity" evidence="1">
    <location>
        <begin position="101"/>
        <end position="113"/>
    </location>
</feature>
<dbReference type="Pfam" id="PF10446">
    <property type="entry name" value="DUF2457"/>
    <property type="match status" value="1"/>
</dbReference>
<feature type="region of interest" description="Disordered" evidence="1">
    <location>
        <begin position="425"/>
        <end position="457"/>
    </location>
</feature>
<gene>
    <name evidence="2" type="ORF">Q9L58_001787</name>
</gene>
<keyword evidence="3" id="KW-1185">Reference proteome</keyword>
<feature type="compositionally biased region" description="Acidic residues" evidence="1">
    <location>
        <begin position="383"/>
        <end position="398"/>
    </location>
</feature>
<evidence type="ECO:0000256" key="1">
    <source>
        <dbReference type="SAM" id="MobiDB-lite"/>
    </source>
</evidence>
<feature type="compositionally biased region" description="Polar residues" evidence="1">
    <location>
        <begin position="617"/>
        <end position="629"/>
    </location>
</feature>
<feature type="compositionally biased region" description="Acidic residues" evidence="1">
    <location>
        <begin position="324"/>
        <end position="376"/>
    </location>
</feature>
<feature type="region of interest" description="Disordered" evidence="1">
    <location>
        <begin position="101"/>
        <end position="131"/>
    </location>
</feature>
<dbReference type="Proteomes" id="UP001447188">
    <property type="component" value="Unassembled WGS sequence"/>
</dbReference>